<feature type="signal peptide" evidence="1">
    <location>
        <begin position="1"/>
        <end position="27"/>
    </location>
</feature>
<accession>A0A9N9FD02</accession>
<dbReference type="Proteomes" id="UP000789706">
    <property type="component" value="Unassembled WGS sequence"/>
</dbReference>
<proteinExistence type="predicted"/>
<name>A0A9N9FD02_9GLOM</name>
<dbReference type="AlphaFoldDB" id="A0A9N9FD02"/>
<evidence type="ECO:0000256" key="1">
    <source>
        <dbReference type="SAM" id="SignalP"/>
    </source>
</evidence>
<feature type="chain" id="PRO_5040354728" evidence="1">
    <location>
        <begin position="28"/>
        <end position="84"/>
    </location>
</feature>
<keyword evidence="3" id="KW-1185">Reference proteome</keyword>
<dbReference type="EMBL" id="CAJVPK010000567">
    <property type="protein sequence ID" value="CAG8526996.1"/>
    <property type="molecule type" value="Genomic_DNA"/>
</dbReference>
<gene>
    <name evidence="2" type="ORF">DEBURN_LOCUS5951</name>
</gene>
<reference evidence="2" key="1">
    <citation type="submission" date="2021-06" db="EMBL/GenBank/DDBJ databases">
        <authorList>
            <person name="Kallberg Y."/>
            <person name="Tangrot J."/>
            <person name="Rosling A."/>
        </authorList>
    </citation>
    <scope>NUCLEOTIDE SEQUENCE</scope>
    <source>
        <strain evidence="2">AZ414A</strain>
    </source>
</reference>
<keyword evidence="1" id="KW-0732">Signal</keyword>
<protein>
    <submittedName>
        <fullName evidence="2">4788_t:CDS:1</fullName>
    </submittedName>
</protein>
<evidence type="ECO:0000313" key="3">
    <source>
        <dbReference type="Proteomes" id="UP000789706"/>
    </source>
</evidence>
<sequence length="84" mass="9324">MASQANSHANKLLLLALSSIYLYQSNANSASALTPQKPIIVLVTKSPPQSKYIILSIVNTGPLPQRVWISLDRFSRTVVHYRTM</sequence>
<organism evidence="2 3">
    <name type="scientific">Diversispora eburnea</name>
    <dbReference type="NCBI Taxonomy" id="1213867"/>
    <lineage>
        <taxon>Eukaryota</taxon>
        <taxon>Fungi</taxon>
        <taxon>Fungi incertae sedis</taxon>
        <taxon>Mucoromycota</taxon>
        <taxon>Glomeromycotina</taxon>
        <taxon>Glomeromycetes</taxon>
        <taxon>Diversisporales</taxon>
        <taxon>Diversisporaceae</taxon>
        <taxon>Diversispora</taxon>
    </lineage>
</organism>
<comment type="caution">
    <text evidence="2">The sequence shown here is derived from an EMBL/GenBank/DDBJ whole genome shotgun (WGS) entry which is preliminary data.</text>
</comment>
<evidence type="ECO:0000313" key="2">
    <source>
        <dbReference type="EMBL" id="CAG8526996.1"/>
    </source>
</evidence>